<gene>
    <name evidence="1" type="ORF">GCM10007981_13890</name>
</gene>
<proteinExistence type="predicted"/>
<evidence type="ECO:0000313" key="2">
    <source>
        <dbReference type="Proteomes" id="UP000610960"/>
    </source>
</evidence>
<dbReference type="AlphaFoldDB" id="A0A830GX25"/>
<name>A0A830GX25_9CREN</name>
<dbReference type="RefSeq" id="WP_188596697.1">
    <property type="nucleotide sequence ID" value="NZ_BMNL01000003.1"/>
</dbReference>
<reference evidence="1" key="2">
    <citation type="submission" date="2020-09" db="EMBL/GenBank/DDBJ databases">
        <authorList>
            <person name="Sun Q."/>
            <person name="Ohkuma M."/>
        </authorList>
    </citation>
    <scope>NUCLEOTIDE SEQUENCE</scope>
    <source>
        <strain evidence="1">JCM 10088</strain>
    </source>
</reference>
<keyword evidence="2" id="KW-1185">Reference proteome</keyword>
<organism evidence="1 2">
    <name type="scientific">Thermocladium modestius</name>
    <dbReference type="NCBI Taxonomy" id="62609"/>
    <lineage>
        <taxon>Archaea</taxon>
        <taxon>Thermoproteota</taxon>
        <taxon>Thermoprotei</taxon>
        <taxon>Thermoproteales</taxon>
        <taxon>Thermoproteaceae</taxon>
        <taxon>Thermocladium</taxon>
    </lineage>
</organism>
<dbReference type="Proteomes" id="UP000610960">
    <property type="component" value="Unassembled WGS sequence"/>
</dbReference>
<reference evidence="1" key="1">
    <citation type="journal article" date="2014" name="Int. J. Syst. Evol. Microbiol.">
        <title>Complete genome sequence of Corynebacterium casei LMG S-19264T (=DSM 44701T), isolated from a smear-ripened cheese.</title>
        <authorList>
            <consortium name="US DOE Joint Genome Institute (JGI-PGF)"/>
            <person name="Walter F."/>
            <person name="Albersmeier A."/>
            <person name="Kalinowski J."/>
            <person name="Ruckert C."/>
        </authorList>
    </citation>
    <scope>NUCLEOTIDE SEQUENCE</scope>
    <source>
        <strain evidence="1">JCM 10088</strain>
    </source>
</reference>
<sequence length="151" mass="16791">MRRSPNEVELVNVIKEIEDKYSYLLEFMSGTNYPLPDVRDALIYISDKLSEMNINVLALVDSIRSGAARRRIETKDFGEMVRYIDGLITKVQSVLNVSSSLCMLSDNNDAVRLCVTALFQGAGFSGTSIIKDIVLLVRNIILPIVTSAKTT</sequence>
<evidence type="ECO:0000313" key="1">
    <source>
        <dbReference type="EMBL" id="GGP21564.1"/>
    </source>
</evidence>
<dbReference type="EMBL" id="BMNL01000003">
    <property type="protein sequence ID" value="GGP21564.1"/>
    <property type="molecule type" value="Genomic_DNA"/>
</dbReference>
<accession>A0A830GX25</accession>
<comment type="caution">
    <text evidence="1">The sequence shown here is derived from an EMBL/GenBank/DDBJ whole genome shotgun (WGS) entry which is preliminary data.</text>
</comment>
<protein>
    <submittedName>
        <fullName evidence="1">Uncharacterized protein</fullName>
    </submittedName>
</protein>